<proteinExistence type="predicted"/>
<evidence type="ECO:0000313" key="3">
    <source>
        <dbReference type="Proteomes" id="UP001201163"/>
    </source>
</evidence>
<dbReference type="EMBL" id="JAKELL010000028">
    <property type="protein sequence ID" value="KAH8991011.1"/>
    <property type="molecule type" value="Genomic_DNA"/>
</dbReference>
<accession>A0AAD4QDE6</accession>
<keyword evidence="3" id="KW-1185">Reference proteome</keyword>
<reference evidence="2" key="1">
    <citation type="submission" date="2022-01" db="EMBL/GenBank/DDBJ databases">
        <title>Comparative genomics reveals a dynamic genome evolution in the ectomycorrhizal milk-cap (Lactarius) mushrooms.</title>
        <authorList>
            <consortium name="DOE Joint Genome Institute"/>
            <person name="Lebreton A."/>
            <person name="Tang N."/>
            <person name="Kuo A."/>
            <person name="LaButti K."/>
            <person name="Drula E."/>
            <person name="Barry K."/>
            <person name="Clum A."/>
            <person name="Lipzen A."/>
            <person name="Mousain D."/>
            <person name="Ng V."/>
            <person name="Wang R."/>
            <person name="Wang X."/>
            <person name="Dai Y."/>
            <person name="Henrissat B."/>
            <person name="Grigoriev I.V."/>
            <person name="Guerin-Laguette A."/>
            <person name="Yu F."/>
            <person name="Martin F.M."/>
        </authorList>
    </citation>
    <scope>NUCLEOTIDE SEQUENCE</scope>
    <source>
        <strain evidence="2">QP</strain>
    </source>
</reference>
<protein>
    <submittedName>
        <fullName evidence="2">Uncharacterized protein</fullName>
    </submittedName>
</protein>
<evidence type="ECO:0000313" key="2">
    <source>
        <dbReference type="EMBL" id="KAH8991011.1"/>
    </source>
</evidence>
<dbReference type="AlphaFoldDB" id="A0AAD4QDE6"/>
<feature type="transmembrane region" description="Helical" evidence="1">
    <location>
        <begin position="12"/>
        <end position="28"/>
    </location>
</feature>
<comment type="caution">
    <text evidence="2">The sequence shown here is derived from an EMBL/GenBank/DDBJ whole genome shotgun (WGS) entry which is preliminary data.</text>
</comment>
<dbReference type="Proteomes" id="UP001201163">
    <property type="component" value="Unassembled WGS sequence"/>
</dbReference>
<evidence type="ECO:0000256" key="1">
    <source>
        <dbReference type="SAM" id="Phobius"/>
    </source>
</evidence>
<sequence length="53" mass="6136">MVEPVWRCKYAAGYLLYVYLSYLAVPSQRGLRRVLPTLLTVTPSFSTSFVFFK</sequence>
<keyword evidence="1" id="KW-0812">Transmembrane</keyword>
<keyword evidence="1" id="KW-0472">Membrane</keyword>
<organism evidence="2 3">
    <name type="scientific">Lactarius akahatsu</name>
    <dbReference type="NCBI Taxonomy" id="416441"/>
    <lineage>
        <taxon>Eukaryota</taxon>
        <taxon>Fungi</taxon>
        <taxon>Dikarya</taxon>
        <taxon>Basidiomycota</taxon>
        <taxon>Agaricomycotina</taxon>
        <taxon>Agaricomycetes</taxon>
        <taxon>Russulales</taxon>
        <taxon>Russulaceae</taxon>
        <taxon>Lactarius</taxon>
    </lineage>
</organism>
<gene>
    <name evidence="2" type="ORF">EDB92DRAFT_1862702</name>
</gene>
<feature type="transmembrane region" description="Helical" evidence="1">
    <location>
        <begin position="34"/>
        <end position="52"/>
    </location>
</feature>
<keyword evidence="1" id="KW-1133">Transmembrane helix</keyword>
<name>A0AAD4QDE6_9AGAM</name>